<feature type="region of interest" description="Disordered" evidence="1">
    <location>
        <begin position="94"/>
        <end position="171"/>
    </location>
</feature>
<dbReference type="EMBL" id="BMVC01000016">
    <property type="protein sequence ID" value="GHD10401.1"/>
    <property type="molecule type" value="Genomic_DNA"/>
</dbReference>
<dbReference type="Gene3D" id="2.80.10.50">
    <property type="match status" value="1"/>
</dbReference>
<comment type="caution">
    <text evidence="2">The sequence shown here is derived from an EMBL/GenBank/DDBJ whole genome shotgun (WGS) entry which is preliminary data.</text>
</comment>
<protein>
    <recommendedName>
        <fullName evidence="4">XRE family transcriptional regulator</fullName>
    </recommendedName>
</protein>
<accession>A0A919CDB9</accession>
<dbReference type="AlphaFoldDB" id="A0A919CDB9"/>
<gene>
    <name evidence="2" type="ORF">GCM10010334_65460</name>
</gene>
<reference evidence="2" key="1">
    <citation type="journal article" date="2014" name="Int. J. Syst. Evol. Microbiol.">
        <title>Complete genome sequence of Corynebacterium casei LMG S-19264T (=DSM 44701T), isolated from a smear-ripened cheese.</title>
        <authorList>
            <consortium name="US DOE Joint Genome Institute (JGI-PGF)"/>
            <person name="Walter F."/>
            <person name="Albersmeier A."/>
            <person name="Kalinowski J."/>
            <person name="Ruckert C."/>
        </authorList>
    </citation>
    <scope>NUCLEOTIDE SEQUENCE</scope>
    <source>
        <strain evidence="2">JCM 4637</strain>
    </source>
</reference>
<dbReference type="CDD" id="cd00161">
    <property type="entry name" value="beta-trefoil_Ricin-like"/>
    <property type="match status" value="1"/>
</dbReference>
<dbReference type="SUPFAM" id="SSF50370">
    <property type="entry name" value="Ricin B-like lectins"/>
    <property type="match status" value="1"/>
</dbReference>
<evidence type="ECO:0000313" key="3">
    <source>
        <dbReference type="Proteomes" id="UP000638353"/>
    </source>
</evidence>
<dbReference type="Proteomes" id="UP000638353">
    <property type="component" value="Unassembled WGS sequence"/>
</dbReference>
<feature type="compositionally biased region" description="Pro residues" evidence="1">
    <location>
        <begin position="131"/>
        <end position="140"/>
    </location>
</feature>
<sequence>MLQPDPRGALTPAEFVSLLHALKEWSGLTYRELTARAEAGGDVLPRSTVANMLSRTTVPREELVAAYTRACGCGPASVEEWLSVRKELAVRGRRAAEAGEGGAESGERGAESGEGGVESGLPEPETLPELETPPPSPAAGPGPVTLPATPRTALPHPAVQPSPTGPEATTPRRISRAKVLVLALALAVVGATVAWVVQTPDGAEAPGGVPAAPSPGERTLRAAHSGLCLGERPETKEGKVYQRPCEAAIPQYSLVRTGELDWRVASWHPEYEDGCMGVHWAWKKVGAWLEDDSCENRIPGAETFRFEPVGQPVRGYRMRVMHTTMCITVPGASREPWTALEQRPCTEDAAGQLFRFDPA</sequence>
<reference evidence="2" key="2">
    <citation type="submission" date="2020-09" db="EMBL/GenBank/DDBJ databases">
        <authorList>
            <person name="Sun Q."/>
            <person name="Ohkuma M."/>
        </authorList>
    </citation>
    <scope>NUCLEOTIDE SEQUENCE</scope>
    <source>
        <strain evidence="2">JCM 4637</strain>
    </source>
</reference>
<evidence type="ECO:0000256" key="1">
    <source>
        <dbReference type="SAM" id="MobiDB-lite"/>
    </source>
</evidence>
<proteinExistence type="predicted"/>
<evidence type="ECO:0008006" key="4">
    <source>
        <dbReference type="Google" id="ProtNLM"/>
    </source>
</evidence>
<dbReference type="InterPro" id="IPR035992">
    <property type="entry name" value="Ricin_B-like_lectins"/>
</dbReference>
<organism evidence="2 3">
    <name type="scientific">Streptomyces finlayi</name>
    <dbReference type="NCBI Taxonomy" id="67296"/>
    <lineage>
        <taxon>Bacteria</taxon>
        <taxon>Bacillati</taxon>
        <taxon>Actinomycetota</taxon>
        <taxon>Actinomycetes</taxon>
        <taxon>Kitasatosporales</taxon>
        <taxon>Streptomycetaceae</taxon>
        <taxon>Streptomyces</taxon>
    </lineage>
</organism>
<dbReference type="RefSeq" id="WP_189826754.1">
    <property type="nucleotide sequence ID" value="NZ_BMVC01000016.1"/>
</dbReference>
<feature type="compositionally biased region" description="Low complexity" evidence="1">
    <location>
        <begin position="119"/>
        <end position="130"/>
    </location>
</feature>
<dbReference type="Pfam" id="PF13560">
    <property type="entry name" value="HTH_31"/>
    <property type="match status" value="1"/>
</dbReference>
<name>A0A919CDB9_9ACTN</name>
<evidence type="ECO:0000313" key="2">
    <source>
        <dbReference type="EMBL" id="GHD10401.1"/>
    </source>
</evidence>